<dbReference type="AlphaFoldDB" id="A0A7X5HTN2"/>
<evidence type="ECO:0000313" key="1">
    <source>
        <dbReference type="EMBL" id="NDL66340.1"/>
    </source>
</evidence>
<comment type="caution">
    <text evidence="1">The sequence shown here is derived from an EMBL/GenBank/DDBJ whole genome shotgun (WGS) entry which is preliminary data.</text>
</comment>
<name>A0A7X5HTN2_9FIRM</name>
<protein>
    <recommendedName>
        <fullName evidence="3">Polymerase nucleotidyl transferase domain-containing protein</fullName>
    </recommendedName>
</protein>
<dbReference type="InterPro" id="IPR043519">
    <property type="entry name" value="NT_sf"/>
</dbReference>
<accession>A0A7X5HTN2</accession>
<sequence>MDFVQWIKNLGKNDLQDLVWSEAKKINWKEVNRESNLPFSLAYVGEEAGFTRFLEWLEWTRYGFLGVALEKRIPLTGMARARLLHVEPAGAPERRHLLEKADVLVLEAGGLPEGIPPKGFHLFLGDGPQGLAEEVLEAHKPIGQALAHHFPAFRTALAKKVLGDVSLQNALFAGASSAANAVPGPHQAVTAPLEALSDFAVLTGNELRMVFLLAGGCGRQVSPSRLVPEFLVVLGGGKAAQMLATQVLGKIPAGAGSLAKGTIAYAFTYAIGEAAFQSLNFGIRGRAGSIRRRMRELEGYAREQLKGAVGMGKPKEEDFFREIEGQLRFGHPGTVNRFPLVVEEERYRRIHPVKQKVLARLVKDLLEKDREGKIRKILVFGSALTLYCNSFSDIDLVVLGDFREFDPGLHLYEYGDVDLFGYNEEEFMKELKDNRFYREVWERGYVLYEQFPASGQGGPEVR</sequence>
<dbReference type="Gene3D" id="3.30.460.10">
    <property type="entry name" value="Beta Polymerase, domain 2"/>
    <property type="match status" value="1"/>
</dbReference>
<gene>
    <name evidence="1" type="ORF">GXN74_01080</name>
</gene>
<keyword evidence="2" id="KW-1185">Reference proteome</keyword>
<dbReference type="RefSeq" id="WP_162369071.1">
    <property type="nucleotide sequence ID" value="NZ_JAAEEH010000002.1"/>
</dbReference>
<evidence type="ECO:0008006" key="3">
    <source>
        <dbReference type="Google" id="ProtNLM"/>
    </source>
</evidence>
<reference evidence="1 2" key="1">
    <citation type="submission" date="2020-01" db="EMBL/GenBank/DDBJ databases">
        <title>Anaeroalcalibacter tamaniensis gen. nov., sp. nov., moderately halophilic strictly anaerobic fermenter bacterium from mud volcano of Taman peninsula.</title>
        <authorList>
            <person name="Frolova A."/>
            <person name="Merkel A.Y."/>
            <person name="Slobodkin A.I."/>
        </authorList>
    </citation>
    <scope>NUCLEOTIDE SEQUENCE [LARGE SCALE GENOMIC DNA]</scope>
    <source>
        <strain evidence="1 2">F-3ap</strain>
    </source>
</reference>
<organism evidence="1 2">
    <name type="scientific">Anaerotalea alkaliphila</name>
    <dbReference type="NCBI Taxonomy" id="2662126"/>
    <lineage>
        <taxon>Bacteria</taxon>
        <taxon>Bacillati</taxon>
        <taxon>Bacillota</taxon>
        <taxon>Clostridia</taxon>
        <taxon>Eubacteriales</taxon>
        <taxon>Anaerotalea</taxon>
    </lineage>
</organism>
<dbReference type="Proteomes" id="UP000461585">
    <property type="component" value="Unassembled WGS sequence"/>
</dbReference>
<proteinExistence type="predicted"/>
<evidence type="ECO:0000313" key="2">
    <source>
        <dbReference type="Proteomes" id="UP000461585"/>
    </source>
</evidence>
<dbReference type="EMBL" id="JAAEEH010000002">
    <property type="protein sequence ID" value="NDL66340.1"/>
    <property type="molecule type" value="Genomic_DNA"/>
</dbReference>
<dbReference type="SUPFAM" id="SSF81301">
    <property type="entry name" value="Nucleotidyltransferase"/>
    <property type="match status" value="1"/>
</dbReference>
<dbReference type="CDD" id="cd05403">
    <property type="entry name" value="NT_KNTase_like"/>
    <property type="match status" value="1"/>
</dbReference>